<sequence>MRKKSSKEVLSICFQKSAQPFPIFLRYISVRKLACLFCCLELLKILMELISIILPPLFHHIIHTSTQRTLPCLLSVYRA</sequence>
<reference evidence="2 3" key="1">
    <citation type="submission" date="2014-04" db="EMBL/GenBank/DDBJ databases">
        <authorList>
            <consortium name="International Citrus Genome Consortium"/>
            <person name="Gmitter F."/>
            <person name="Chen C."/>
            <person name="Farmerie W."/>
            <person name="Harkins T."/>
            <person name="Desany B."/>
            <person name="Mohiuddin M."/>
            <person name="Kodira C."/>
            <person name="Borodovsky M."/>
            <person name="Lomsadze A."/>
            <person name="Burns P."/>
            <person name="Jenkins J."/>
            <person name="Prochnik S."/>
            <person name="Shu S."/>
            <person name="Chapman J."/>
            <person name="Pitluck S."/>
            <person name="Schmutz J."/>
            <person name="Rokhsar D."/>
        </authorList>
    </citation>
    <scope>NUCLEOTIDE SEQUENCE</scope>
</reference>
<proteinExistence type="predicted"/>
<keyword evidence="1" id="KW-1133">Transmembrane helix</keyword>
<dbReference type="SMR" id="A0A067DRU2"/>
<evidence type="ECO:0000313" key="3">
    <source>
        <dbReference type="Proteomes" id="UP000027120"/>
    </source>
</evidence>
<accession>A0A067DRU2</accession>
<keyword evidence="1" id="KW-0472">Membrane</keyword>
<organism evidence="2 3">
    <name type="scientific">Citrus sinensis</name>
    <name type="common">Sweet orange</name>
    <name type="synonym">Citrus aurantium var. sinensis</name>
    <dbReference type="NCBI Taxonomy" id="2711"/>
    <lineage>
        <taxon>Eukaryota</taxon>
        <taxon>Viridiplantae</taxon>
        <taxon>Streptophyta</taxon>
        <taxon>Embryophyta</taxon>
        <taxon>Tracheophyta</taxon>
        <taxon>Spermatophyta</taxon>
        <taxon>Magnoliopsida</taxon>
        <taxon>eudicotyledons</taxon>
        <taxon>Gunneridae</taxon>
        <taxon>Pentapetalae</taxon>
        <taxon>rosids</taxon>
        <taxon>malvids</taxon>
        <taxon>Sapindales</taxon>
        <taxon>Rutaceae</taxon>
        <taxon>Aurantioideae</taxon>
        <taxon>Citrus</taxon>
    </lineage>
</organism>
<evidence type="ECO:0000313" key="2">
    <source>
        <dbReference type="EMBL" id="KDO44280.1"/>
    </source>
</evidence>
<evidence type="ECO:0000256" key="1">
    <source>
        <dbReference type="SAM" id="Phobius"/>
    </source>
</evidence>
<protein>
    <submittedName>
        <fullName evidence="2">Uncharacterized protein</fullName>
    </submittedName>
</protein>
<name>A0A067DRU2_CITSI</name>
<keyword evidence="1" id="KW-0812">Transmembrane</keyword>
<gene>
    <name evidence="2" type="ORF">CISIN_1g034911mg</name>
</gene>
<dbReference type="Proteomes" id="UP000027120">
    <property type="component" value="Unassembled WGS sequence"/>
</dbReference>
<feature type="transmembrane region" description="Helical" evidence="1">
    <location>
        <begin position="33"/>
        <end position="58"/>
    </location>
</feature>
<dbReference type="AlphaFoldDB" id="A0A067DRU2"/>
<keyword evidence="3" id="KW-1185">Reference proteome</keyword>
<dbReference type="EMBL" id="KK785315">
    <property type="protein sequence ID" value="KDO44280.1"/>
    <property type="molecule type" value="Genomic_DNA"/>
</dbReference>